<gene>
    <name evidence="1" type="ORF">CC80DRAFT_406189</name>
</gene>
<dbReference type="Gene3D" id="1.10.510.10">
    <property type="entry name" value="Transferase(Phosphotransferase) domain 1"/>
    <property type="match status" value="1"/>
</dbReference>
<dbReference type="OrthoDB" id="4062651at2759"/>
<sequence length="354" mass="39983">MFSLFNKNGRPCYFTVIEFFFSACDTESELTVMCNGKRFRIPLSSDHFEDSPSIKETYLHYLQVAETFELDGLTVDDLYDWALEPFFLIFRAVPPLLEHHKPTLQEYLFPETVGYTLRAVKGELVPFPNDQGPSERLPHDVHLDQELCSPWPSFHPQQVQLCGDSPEEALSRCPSKVLVGGKTTCFFKTCHFGDTRRVREEIRNYKRIEEAGLAKDLRISRLHGLVQDDDNGPIYGLLLSYIDCRNKTLACAVRPDTPGSLRQQWADQVSHTLKCLHEGGIIWGDVKPDDVLINVNNDAWIIDFEGGRTEGWMEEKTAGTVEGDLQGLAKILEYVGIDASCGVQVDGSESPHPV</sequence>
<accession>A0A6A5U4J9</accession>
<evidence type="ECO:0000313" key="2">
    <source>
        <dbReference type="Proteomes" id="UP000800035"/>
    </source>
</evidence>
<proteinExistence type="predicted"/>
<dbReference type="AlphaFoldDB" id="A0A6A5U4J9"/>
<protein>
    <recommendedName>
        <fullName evidence="3">Protein kinase domain-containing protein</fullName>
    </recommendedName>
</protein>
<organism evidence="1 2">
    <name type="scientific">Byssothecium circinans</name>
    <dbReference type="NCBI Taxonomy" id="147558"/>
    <lineage>
        <taxon>Eukaryota</taxon>
        <taxon>Fungi</taxon>
        <taxon>Dikarya</taxon>
        <taxon>Ascomycota</taxon>
        <taxon>Pezizomycotina</taxon>
        <taxon>Dothideomycetes</taxon>
        <taxon>Pleosporomycetidae</taxon>
        <taxon>Pleosporales</taxon>
        <taxon>Massarineae</taxon>
        <taxon>Massarinaceae</taxon>
        <taxon>Byssothecium</taxon>
    </lineage>
</organism>
<keyword evidence="2" id="KW-1185">Reference proteome</keyword>
<name>A0A6A5U4J9_9PLEO</name>
<evidence type="ECO:0008006" key="3">
    <source>
        <dbReference type="Google" id="ProtNLM"/>
    </source>
</evidence>
<dbReference type="EMBL" id="ML976984">
    <property type="protein sequence ID" value="KAF1959801.1"/>
    <property type="molecule type" value="Genomic_DNA"/>
</dbReference>
<dbReference type="SUPFAM" id="SSF56112">
    <property type="entry name" value="Protein kinase-like (PK-like)"/>
    <property type="match status" value="1"/>
</dbReference>
<reference evidence="1" key="1">
    <citation type="journal article" date="2020" name="Stud. Mycol.">
        <title>101 Dothideomycetes genomes: a test case for predicting lifestyles and emergence of pathogens.</title>
        <authorList>
            <person name="Haridas S."/>
            <person name="Albert R."/>
            <person name="Binder M."/>
            <person name="Bloem J."/>
            <person name="Labutti K."/>
            <person name="Salamov A."/>
            <person name="Andreopoulos B."/>
            <person name="Baker S."/>
            <person name="Barry K."/>
            <person name="Bills G."/>
            <person name="Bluhm B."/>
            <person name="Cannon C."/>
            <person name="Castanera R."/>
            <person name="Culley D."/>
            <person name="Daum C."/>
            <person name="Ezra D."/>
            <person name="Gonzalez J."/>
            <person name="Henrissat B."/>
            <person name="Kuo A."/>
            <person name="Liang C."/>
            <person name="Lipzen A."/>
            <person name="Lutzoni F."/>
            <person name="Magnuson J."/>
            <person name="Mondo S."/>
            <person name="Nolan M."/>
            <person name="Ohm R."/>
            <person name="Pangilinan J."/>
            <person name="Park H.-J."/>
            <person name="Ramirez L."/>
            <person name="Alfaro M."/>
            <person name="Sun H."/>
            <person name="Tritt A."/>
            <person name="Yoshinaga Y."/>
            <person name="Zwiers L.-H."/>
            <person name="Turgeon B."/>
            <person name="Goodwin S."/>
            <person name="Spatafora J."/>
            <person name="Crous P."/>
            <person name="Grigoriev I."/>
        </authorList>
    </citation>
    <scope>NUCLEOTIDE SEQUENCE</scope>
    <source>
        <strain evidence="1">CBS 675.92</strain>
    </source>
</reference>
<dbReference type="InterPro" id="IPR011009">
    <property type="entry name" value="Kinase-like_dom_sf"/>
</dbReference>
<evidence type="ECO:0000313" key="1">
    <source>
        <dbReference type="EMBL" id="KAF1959801.1"/>
    </source>
</evidence>
<dbReference type="Proteomes" id="UP000800035">
    <property type="component" value="Unassembled WGS sequence"/>
</dbReference>